<protein>
    <submittedName>
        <fullName evidence="1">Uncharacterized protein</fullName>
    </submittedName>
</protein>
<name>A0A4V6D9L9_SETVI</name>
<dbReference type="Proteomes" id="UP000298652">
    <property type="component" value="Chromosome 3"/>
</dbReference>
<gene>
    <name evidence="1" type="ORF">SEVIR_3G193233v2</name>
</gene>
<dbReference type="Gramene" id="TKW26486">
    <property type="protein sequence ID" value="TKW26486"/>
    <property type="gene ID" value="SEVIR_3G193233v2"/>
</dbReference>
<keyword evidence="2" id="KW-1185">Reference proteome</keyword>
<evidence type="ECO:0000313" key="1">
    <source>
        <dbReference type="EMBL" id="TKW26486.1"/>
    </source>
</evidence>
<accession>A0A4V6D9L9</accession>
<sequence>MDGDGDPPPPNPAIPSSTSSILASAHAAQRQLALGHGGLGGLGAAGRASLGFVASSGGALTLALLCNKALLPERVPITIALTPPVARALSRWRLVKS</sequence>
<reference evidence="1" key="1">
    <citation type="submission" date="2019-03" db="EMBL/GenBank/DDBJ databases">
        <title>WGS assembly of Setaria viridis.</title>
        <authorList>
            <person name="Huang P."/>
            <person name="Jenkins J."/>
            <person name="Grimwood J."/>
            <person name="Barry K."/>
            <person name="Healey A."/>
            <person name="Mamidi S."/>
            <person name="Sreedasyam A."/>
            <person name="Shu S."/>
            <person name="Feldman M."/>
            <person name="Wu J."/>
            <person name="Yu Y."/>
            <person name="Chen C."/>
            <person name="Johnson J."/>
            <person name="Rokhsar D."/>
            <person name="Baxter I."/>
            <person name="Schmutz J."/>
            <person name="Brutnell T."/>
            <person name="Kellogg E."/>
        </authorList>
    </citation>
    <scope>NUCLEOTIDE SEQUENCE [LARGE SCALE GENOMIC DNA]</scope>
</reference>
<proteinExistence type="predicted"/>
<dbReference type="EMBL" id="CM016554">
    <property type="protein sequence ID" value="TKW26486.1"/>
    <property type="molecule type" value="Genomic_DNA"/>
</dbReference>
<dbReference type="AlphaFoldDB" id="A0A4V6D9L9"/>
<organism evidence="1 2">
    <name type="scientific">Setaria viridis</name>
    <name type="common">Green bristlegrass</name>
    <name type="synonym">Setaria italica subsp. viridis</name>
    <dbReference type="NCBI Taxonomy" id="4556"/>
    <lineage>
        <taxon>Eukaryota</taxon>
        <taxon>Viridiplantae</taxon>
        <taxon>Streptophyta</taxon>
        <taxon>Embryophyta</taxon>
        <taxon>Tracheophyta</taxon>
        <taxon>Spermatophyta</taxon>
        <taxon>Magnoliopsida</taxon>
        <taxon>Liliopsida</taxon>
        <taxon>Poales</taxon>
        <taxon>Poaceae</taxon>
        <taxon>PACMAD clade</taxon>
        <taxon>Panicoideae</taxon>
        <taxon>Panicodae</taxon>
        <taxon>Paniceae</taxon>
        <taxon>Cenchrinae</taxon>
        <taxon>Setaria</taxon>
    </lineage>
</organism>
<evidence type="ECO:0000313" key="2">
    <source>
        <dbReference type="Proteomes" id="UP000298652"/>
    </source>
</evidence>